<keyword evidence="4" id="KW-0479">Metal-binding</keyword>
<dbReference type="CDD" id="cd01335">
    <property type="entry name" value="Radical_SAM"/>
    <property type="match status" value="1"/>
</dbReference>
<evidence type="ECO:0000259" key="7">
    <source>
        <dbReference type="PROSITE" id="PS51918"/>
    </source>
</evidence>
<evidence type="ECO:0000256" key="1">
    <source>
        <dbReference type="ARBA" id="ARBA00001966"/>
    </source>
</evidence>
<dbReference type="InterPro" id="IPR039661">
    <property type="entry name" value="ELP3"/>
</dbReference>
<dbReference type="GO" id="GO:0005737">
    <property type="term" value="C:cytoplasm"/>
    <property type="evidence" value="ECO:0007669"/>
    <property type="project" value="TreeGrafter"/>
</dbReference>
<dbReference type="GO" id="GO:0046872">
    <property type="term" value="F:metal ion binding"/>
    <property type="evidence" value="ECO:0007669"/>
    <property type="project" value="UniProtKB-KW"/>
</dbReference>
<dbReference type="Gene3D" id="3.80.30.20">
    <property type="entry name" value="tm_1862 like domain"/>
    <property type="match status" value="1"/>
</dbReference>
<evidence type="ECO:0000256" key="3">
    <source>
        <dbReference type="ARBA" id="ARBA00022691"/>
    </source>
</evidence>
<gene>
    <name evidence="8" type="primary">hemN_2</name>
    <name evidence="8" type="ORF">VRLFYP33_00974</name>
</gene>
<dbReference type="SMART" id="SM00729">
    <property type="entry name" value="Elp3"/>
    <property type="match status" value="1"/>
</dbReference>
<evidence type="ECO:0000256" key="6">
    <source>
        <dbReference type="ARBA" id="ARBA00023014"/>
    </source>
</evidence>
<dbReference type="InterPro" id="IPR006638">
    <property type="entry name" value="Elp3/MiaA/NifB-like_rSAM"/>
</dbReference>
<dbReference type="PANTHER" id="PTHR11135:SF0">
    <property type="entry name" value="ELONGATOR COMPLEX PROTEIN 3"/>
    <property type="match status" value="1"/>
</dbReference>
<dbReference type="SFLD" id="SFLDG01082">
    <property type="entry name" value="B12-binding_domain_containing"/>
    <property type="match status" value="1"/>
</dbReference>
<evidence type="ECO:0000313" key="8">
    <source>
        <dbReference type="EMBL" id="VYT99362.1"/>
    </source>
</evidence>
<evidence type="ECO:0000256" key="5">
    <source>
        <dbReference type="ARBA" id="ARBA00023004"/>
    </source>
</evidence>
<dbReference type="EMBL" id="CACRUX010000043">
    <property type="protein sequence ID" value="VYT99362.1"/>
    <property type="molecule type" value="Genomic_DNA"/>
</dbReference>
<keyword evidence="8" id="KW-0560">Oxidoreductase</keyword>
<dbReference type="GO" id="GO:0051539">
    <property type="term" value="F:4 iron, 4 sulfur cluster binding"/>
    <property type="evidence" value="ECO:0007669"/>
    <property type="project" value="UniProtKB-KW"/>
</dbReference>
<dbReference type="GO" id="GO:0016491">
    <property type="term" value="F:oxidoreductase activity"/>
    <property type="evidence" value="ECO:0007669"/>
    <property type="project" value="UniProtKB-KW"/>
</dbReference>
<sequence length="371" mass="41624">MNQHKNNSIANDKPHGLIPFYIPHAGCPQQCVFCNQHRIAAGGARASEVDVKATIDEYIDNERHEKYWEVAFYGGSFSALPEDLQRSLLEPAYEALQNGEIDAIRCSTRPDALGETEIALLKAYGVNTVEIGVQSMDDTILTRAKRGHSSAEVVGAVQRLQEHGFTVGIQLLPGLPGENWHTLVNTAVAVAELMPDFVRIYPVLVIEDTELADDVRAGRYTPLTVAEAVTYSAFLKEYFEEHHITVIRTGLQSTPELDAGIGLVGGPYEPAMGELVTNYQWLQRFLKVLRDHRAAGLPMHSVTVLYPRQLTSKVRGEKQRNMKYLAECYTDCTWQWYEQGSKKAKAMFGIKTNKFSDNVLLFIDNFRYNVI</sequence>
<dbReference type="SUPFAM" id="SSF102114">
    <property type="entry name" value="Radical SAM enzymes"/>
    <property type="match status" value="1"/>
</dbReference>
<dbReference type="InterPro" id="IPR007197">
    <property type="entry name" value="rSAM"/>
</dbReference>
<dbReference type="InterPro" id="IPR058240">
    <property type="entry name" value="rSAM_sf"/>
</dbReference>
<dbReference type="SFLD" id="SFLDS00029">
    <property type="entry name" value="Radical_SAM"/>
    <property type="match status" value="1"/>
</dbReference>
<dbReference type="AlphaFoldDB" id="A0A6N3BG83"/>
<keyword evidence="5" id="KW-0408">Iron</keyword>
<dbReference type="GO" id="GO:0002926">
    <property type="term" value="P:tRNA wobble base 5-methoxycarbonylmethyl-2-thiouridinylation"/>
    <property type="evidence" value="ECO:0007669"/>
    <property type="project" value="TreeGrafter"/>
</dbReference>
<dbReference type="InterPro" id="IPR032432">
    <property type="entry name" value="Radical_SAM_C"/>
</dbReference>
<accession>A0A6N3BG83</accession>
<proteinExistence type="predicted"/>
<dbReference type="Pfam" id="PF04055">
    <property type="entry name" value="Radical_SAM"/>
    <property type="match status" value="1"/>
</dbReference>
<dbReference type="RefSeq" id="WP_156704580.1">
    <property type="nucleotide sequence ID" value="NZ_CACRUX010000043.1"/>
</dbReference>
<protein>
    <submittedName>
        <fullName evidence="8">Oxygen-independent coproporphyrinogen-III oxidase 1</fullName>
        <ecNumber evidence="8">1.3.99.22</ecNumber>
    </submittedName>
</protein>
<reference evidence="8" key="1">
    <citation type="submission" date="2019-11" db="EMBL/GenBank/DDBJ databases">
        <authorList>
            <person name="Feng L."/>
        </authorList>
    </citation>
    <scope>NUCLEOTIDE SEQUENCE</scope>
    <source>
        <strain evidence="8">VrattiLFYP33</strain>
    </source>
</reference>
<dbReference type="EC" id="1.3.99.22" evidence="8"/>
<name>A0A6N3BG83_9FIRM</name>
<evidence type="ECO:0000256" key="2">
    <source>
        <dbReference type="ARBA" id="ARBA00022485"/>
    </source>
</evidence>
<keyword evidence="3" id="KW-0949">S-adenosyl-L-methionine</keyword>
<keyword evidence="6" id="KW-0411">Iron-sulfur</keyword>
<organism evidence="8">
    <name type="scientific">Veillonella ratti</name>
    <dbReference type="NCBI Taxonomy" id="103892"/>
    <lineage>
        <taxon>Bacteria</taxon>
        <taxon>Bacillati</taxon>
        <taxon>Bacillota</taxon>
        <taxon>Negativicutes</taxon>
        <taxon>Veillonellales</taxon>
        <taxon>Veillonellaceae</taxon>
        <taxon>Veillonella</taxon>
    </lineage>
</organism>
<comment type="cofactor">
    <cofactor evidence="1">
        <name>[4Fe-4S] cluster</name>
        <dbReference type="ChEBI" id="CHEBI:49883"/>
    </cofactor>
</comment>
<dbReference type="SFLD" id="SFLDG01086">
    <property type="entry name" value="elongater_protein-like"/>
    <property type="match status" value="1"/>
</dbReference>
<keyword evidence="2" id="KW-0004">4Fe-4S</keyword>
<dbReference type="PROSITE" id="PS51918">
    <property type="entry name" value="RADICAL_SAM"/>
    <property type="match status" value="1"/>
</dbReference>
<dbReference type="InterPro" id="IPR023404">
    <property type="entry name" value="rSAM_horseshoe"/>
</dbReference>
<dbReference type="Pfam" id="PF16199">
    <property type="entry name" value="Radical_SAM_C"/>
    <property type="match status" value="1"/>
</dbReference>
<feature type="domain" description="Radical SAM core" evidence="7">
    <location>
        <begin position="10"/>
        <end position="248"/>
    </location>
</feature>
<dbReference type="PANTHER" id="PTHR11135">
    <property type="entry name" value="HISTONE ACETYLTRANSFERASE-RELATED"/>
    <property type="match status" value="1"/>
</dbReference>
<evidence type="ECO:0000256" key="4">
    <source>
        <dbReference type="ARBA" id="ARBA00022723"/>
    </source>
</evidence>